<dbReference type="RefSeq" id="WP_165144725.1">
    <property type="nucleotide sequence ID" value="NZ_JAEHFQ010000001.1"/>
</dbReference>
<organism evidence="2 3">
    <name type="scientific">Paenibacillus polymyxa</name>
    <name type="common">Bacillus polymyxa</name>
    <dbReference type="NCBI Taxonomy" id="1406"/>
    <lineage>
        <taxon>Bacteria</taxon>
        <taxon>Bacillati</taxon>
        <taxon>Bacillota</taxon>
        <taxon>Bacilli</taxon>
        <taxon>Bacillales</taxon>
        <taxon>Paenibacillaceae</taxon>
        <taxon>Paenibacillus</taxon>
    </lineage>
</organism>
<gene>
    <name evidence="2" type="ORF">JDW19_02610</name>
</gene>
<evidence type="ECO:0000259" key="1">
    <source>
        <dbReference type="Pfam" id="PF12728"/>
    </source>
</evidence>
<feature type="domain" description="Helix-turn-helix" evidence="1">
    <location>
        <begin position="16"/>
        <end position="63"/>
    </location>
</feature>
<dbReference type="Proteomes" id="UP000650605">
    <property type="component" value="Unassembled WGS sequence"/>
</dbReference>
<dbReference type="Pfam" id="PF12728">
    <property type="entry name" value="HTH_17"/>
    <property type="match status" value="1"/>
</dbReference>
<evidence type="ECO:0000313" key="3">
    <source>
        <dbReference type="Proteomes" id="UP000650605"/>
    </source>
</evidence>
<comment type="caution">
    <text evidence="2">The sequence shown here is derived from an EMBL/GenBank/DDBJ whole genome shotgun (WGS) entry which is preliminary data.</text>
</comment>
<dbReference type="InterPro" id="IPR041657">
    <property type="entry name" value="HTH_17"/>
</dbReference>
<protein>
    <submittedName>
        <fullName evidence="2">Helix-turn-helix domain-containing protein</fullName>
    </submittedName>
</protein>
<dbReference type="EMBL" id="JAEHFQ010000001">
    <property type="protein sequence ID" value="MBM0632021.1"/>
    <property type="molecule type" value="Genomic_DNA"/>
</dbReference>
<name>A0A8I1LP39_PAEPO</name>
<sequence length="69" mass="7990">MSIEKIKTLDKLPDILSPQQVADYVGIARQRVYDFCQYGEIKSFTIGASRKILKKEMLVWLDRIKGESQ</sequence>
<dbReference type="AlphaFoldDB" id="A0A8I1LP39"/>
<evidence type="ECO:0000313" key="2">
    <source>
        <dbReference type="EMBL" id="MBM0632021.1"/>
    </source>
</evidence>
<accession>A0A8I1LP39</accession>
<reference evidence="2" key="1">
    <citation type="submission" date="2020-12" db="EMBL/GenBank/DDBJ databases">
        <title>Paenibacillus polymyxa LMG 27872: a double-edged sword.</title>
        <authorList>
            <person name="Langendries S."/>
            <person name="Garcia Mendez S."/>
            <person name="Beirinckx S."/>
            <person name="Viaene T."/>
            <person name="Baeyen S."/>
            <person name="Goeminne G."/>
            <person name="Willems A."/>
            <person name="Debode J."/>
            <person name="Goormachtig S."/>
        </authorList>
    </citation>
    <scope>NUCLEOTIDE SEQUENCE</scope>
    <source>
        <strain evidence="2">LMG 27872</strain>
    </source>
</reference>
<proteinExistence type="predicted"/>